<dbReference type="Proteomes" id="UP001055439">
    <property type="component" value="Chromosome 4"/>
</dbReference>
<name>A0A9E7FQH3_9LILI</name>
<protein>
    <submittedName>
        <fullName evidence="1">Uncharacterized protein</fullName>
    </submittedName>
</protein>
<reference evidence="1" key="1">
    <citation type="submission" date="2022-05" db="EMBL/GenBank/DDBJ databases">
        <title>The Musa troglodytarum L. genome provides insights into the mechanism of non-climacteric behaviour and enrichment of carotenoids.</title>
        <authorList>
            <person name="Wang J."/>
        </authorList>
    </citation>
    <scope>NUCLEOTIDE SEQUENCE</scope>
    <source>
        <tissue evidence="1">Leaf</tissue>
    </source>
</reference>
<dbReference type="EMBL" id="CP097506">
    <property type="protein sequence ID" value="URD99352.1"/>
    <property type="molecule type" value="Genomic_DNA"/>
</dbReference>
<keyword evidence="2" id="KW-1185">Reference proteome</keyword>
<dbReference type="AlphaFoldDB" id="A0A9E7FQH3"/>
<gene>
    <name evidence="1" type="ORF">MUK42_06554</name>
</gene>
<accession>A0A9E7FQH3</accession>
<organism evidence="1 2">
    <name type="scientific">Musa troglodytarum</name>
    <name type="common">fe'i banana</name>
    <dbReference type="NCBI Taxonomy" id="320322"/>
    <lineage>
        <taxon>Eukaryota</taxon>
        <taxon>Viridiplantae</taxon>
        <taxon>Streptophyta</taxon>
        <taxon>Embryophyta</taxon>
        <taxon>Tracheophyta</taxon>
        <taxon>Spermatophyta</taxon>
        <taxon>Magnoliopsida</taxon>
        <taxon>Liliopsida</taxon>
        <taxon>Zingiberales</taxon>
        <taxon>Musaceae</taxon>
        <taxon>Musa</taxon>
    </lineage>
</organism>
<evidence type="ECO:0000313" key="2">
    <source>
        <dbReference type="Proteomes" id="UP001055439"/>
    </source>
</evidence>
<evidence type="ECO:0000313" key="1">
    <source>
        <dbReference type="EMBL" id="URD99352.1"/>
    </source>
</evidence>
<proteinExistence type="predicted"/>
<sequence>MMGMAVEVEPFAPLSAGVKVEDGDSDSLQICIIVYDQGLQMRMICLRCSTSKDSSATVFNFLSST</sequence>